<dbReference type="InterPro" id="IPR054269">
    <property type="entry name" value="DUF7000"/>
</dbReference>
<feature type="domain" description="DUF7000" evidence="1">
    <location>
        <begin position="6"/>
        <end position="158"/>
    </location>
</feature>
<gene>
    <name evidence="2" type="ORF">MN202_19385</name>
</gene>
<dbReference type="Proteomes" id="UP001375382">
    <property type="component" value="Unassembled WGS sequence"/>
</dbReference>
<dbReference type="Pfam" id="PF22526">
    <property type="entry name" value="DUF7000"/>
    <property type="match status" value="1"/>
</dbReference>
<dbReference type="EMBL" id="JALAAR010000026">
    <property type="protein sequence ID" value="MEH8019402.1"/>
    <property type="molecule type" value="Genomic_DNA"/>
</dbReference>
<reference evidence="2 3" key="1">
    <citation type="journal article" date="2023" name="Ecotoxicol. Environ. Saf.">
        <title>Mercury remediation potential of mercury-resistant strain Rheinheimera metallidurans sp. nov. isolated from a municipal waste dumping site.</title>
        <authorList>
            <person name="Yadav V."/>
            <person name="Manjhi A."/>
            <person name="Vadakedath N."/>
        </authorList>
    </citation>
    <scope>NUCLEOTIDE SEQUENCE [LARGE SCALE GENOMIC DNA]</scope>
    <source>
        <strain evidence="2 3">E-49</strain>
    </source>
</reference>
<accession>A0ABU8CDB7</accession>
<keyword evidence="3" id="KW-1185">Reference proteome</keyword>
<dbReference type="RefSeq" id="WP_335737797.1">
    <property type="nucleotide sequence ID" value="NZ_JALAAR010000026.1"/>
</dbReference>
<name>A0ABU8CDB7_9GAMM</name>
<comment type="caution">
    <text evidence="2">The sequence shown here is derived from an EMBL/GenBank/DDBJ whole genome shotgun (WGS) entry which is preliminary data.</text>
</comment>
<organism evidence="2 3">
    <name type="scientific">Rheinheimera muenzenbergensis</name>
    <dbReference type="NCBI Taxonomy" id="1193628"/>
    <lineage>
        <taxon>Bacteria</taxon>
        <taxon>Pseudomonadati</taxon>
        <taxon>Pseudomonadota</taxon>
        <taxon>Gammaproteobacteria</taxon>
        <taxon>Chromatiales</taxon>
        <taxon>Chromatiaceae</taxon>
        <taxon>Rheinheimera</taxon>
    </lineage>
</organism>
<protein>
    <recommendedName>
        <fullName evidence="1">DUF7000 domain-containing protein</fullName>
    </recommendedName>
</protein>
<evidence type="ECO:0000313" key="3">
    <source>
        <dbReference type="Proteomes" id="UP001375382"/>
    </source>
</evidence>
<evidence type="ECO:0000313" key="2">
    <source>
        <dbReference type="EMBL" id="MEH8019402.1"/>
    </source>
</evidence>
<evidence type="ECO:0000259" key="1">
    <source>
        <dbReference type="Pfam" id="PF22526"/>
    </source>
</evidence>
<sequence length="163" mass="18497">MPDKSLNDRITAYKQAFASGEIQATYQSLVGIVQGLRTEFSKKYKGEFSVASVMHGYIDFTYFYLQNAYLKSHQLKLAIVFNHQHARFELWLLGQTKEVQIRYWEKLKGIPWVNPTVMPEYSVFDVTLLAKPDFDDIAGLSAAVHTAFGALSAQIFSTLQAYG</sequence>
<proteinExistence type="predicted"/>